<dbReference type="OrthoDB" id="2587968at2759"/>
<dbReference type="Proteomes" id="UP000053257">
    <property type="component" value="Unassembled WGS sequence"/>
</dbReference>
<name>A0A0C3S6N6_PHLG1</name>
<gene>
    <name evidence="1" type="ORF">PHLGIDRAFT_24640</name>
</gene>
<sequence length="200" mass="22694">MHLHRHIWSHNATKEALNIVRDVIHSSPKPLTIHEVYRLALQQPSTQTAKNPIKHMKNSSQVIELDGPLPPTNDHVIRSISYLKSAVLPVLAKRNEVQRVHTTVTFTKEELAARLQNLDKAARRTANVHSTQAVFAWKPKAPQGKPKPKPVPEVFGKEVGVGEDWIHLNRRRRRAREASVARDVAWLRDLEQARKEAASS</sequence>
<dbReference type="EMBL" id="KN840521">
    <property type="protein sequence ID" value="KIP06287.1"/>
    <property type="molecule type" value="Genomic_DNA"/>
</dbReference>
<proteinExistence type="predicted"/>
<accession>A0A0C3S6N6</accession>
<protein>
    <submittedName>
        <fullName evidence="1">Uncharacterized protein</fullName>
    </submittedName>
</protein>
<dbReference type="AlphaFoldDB" id="A0A0C3S6N6"/>
<keyword evidence="2" id="KW-1185">Reference proteome</keyword>
<evidence type="ECO:0000313" key="1">
    <source>
        <dbReference type="EMBL" id="KIP06287.1"/>
    </source>
</evidence>
<dbReference type="STRING" id="745531.A0A0C3S6N6"/>
<dbReference type="HOGENOM" id="CLU_108118_0_0_1"/>
<evidence type="ECO:0000313" key="2">
    <source>
        <dbReference type="Proteomes" id="UP000053257"/>
    </source>
</evidence>
<organism evidence="1 2">
    <name type="scientific">Phlebiopsis gigantea (strain 11061_1 CR5-6)</name>
    <name type="common">White-rot fungus</name>
    <name type="synonym">Peniophora gigantea</name>
    <dbReference type="NCBI Taxonomy" id="745531"/>
    <lineage>
        <taxon>Eukaryota</taxon>
        <taxon>Fungi</taxon>
        <taxon>Dikarya</taxon>
        <taxon>Basidiomycota</taxon>
        <taxon>Agaricomycotina</taxon>
        <taxon>Agaricomycetes</taxon>
        <taxon>Polyporales</taxon>
        <taxon>Phanerochaetaceae</taxon>
        <taxon>Phlebiopsis</taxon>
    </lineage>
</organism>
<reference evidence="1 2" key="1">
    <citation type="journal article" date="2014" name="PLoS Genet.">
        <title>Analysis of the Phlebiopsis gigantea genome, transcriptome and secretome provides insight into its pioneer colonization strategies of wood.</title>
        <authorList>
            <person name="Hori C."/>
            <person name="Ishida T."/>
            <person name="Igarashi K."/>
            <person name="Samejima M."/>
            <person name="Suzuki H."/>
            <person name="Master E."/>
            <person name="Ferreira P."/>
            <person name="Ruiz-Duenas F.J."/>
            <person name="Held B."/>
            <person name="Canessa P."/>
            <person name="Larrondo L.F."/>
            <person name="Schmoll M."/>
            <person name="Druzhinina I.S."/>
            <person name="Kubicek C.P."/>
            <person name="Gaskell J.A."/>
            <person name="Kersten P."/>
            <person name="St John F."/>
            <person name="Glasner J."/>
            <person name="Sabat G."/>
            <person name="Splinter BonDurant S."/>
            <person name="Syed K."/>
            <person name="Yadav J."/>
            <person name="Mgbeahuruike A.C."/>
            <person name="Kovalchuk A."/>
            <person name="Asiegbu F.O."/>
            <person name="Lackner G."/>
            <person name="Hoffmeister D."/>
            <person name="Rencoret J."/>
            <person name="Gutierrez A."/>
            <person name="Sun H."/>
            <person name="Lindquist E."/>
            <person name="Barry K."/>
            <person name="Riley R."/>
            <person name="Grigoriev I.V."/>
            <person name="Henrissat B."/>
            <person name="Kues U."/>
            <person name="Berka R.M."/>
            <person name="Martinez A.T."/>
            <person name="Covert S.F."/>
            <person name="Blanchette R.A."/>
            <person name="Cullen D."/>
        </authorList>
    </citation>
    <scope>NUCLEOTIDE SEQUENCE [LARGE SCALE GENOMIC DNA]</scope>
    <source>
        <strain evidence="1 2">11061_1 CR5-6</strain>
    </source>
</reference>